<organism evidence="1 2">
    <name type="scientific">Pseudarthrobacter polychromogenes</name>
    <dbReference type="NCBI Taxonomy" id="1676"/>
    <lineage>
        <taxon>Bacteria</taxon>
        <taxon>Bacillati</taxon>
        <taxon>Actinomycetota</taxon>
        <taxon>Actinomycetes</taxon>
        <taxon>Micrococcales</taxon>
        <taxon>Micrococcaceae</taxon>
        <taxon>Pseudarthrobacter</taxon>
    </lineage>
</organism>
<dbReference type="Proteomes" id="UP000596938">
    <property type="component" value="Unassembled WGS sequence"/>
</dbReference>
<comment type="caution">
    <text evidence="1">The sequence shown here is derived from an EMBL/GenBank/DDBJ whole genome shotgun (WGS) entry which is preliminary data.</text>
</comment>
<evidence type="ECO:0000313" key="1">
    <source>
        <dbReference type="EMBL" id="GGH06080.1"/>
    </source>
</evidence>
<keyword evidence="2" id="KW-1185">Reference proteome</keyword>
<dbReference type="Gene3D" id="3.40.710.10">
    <property type="entry name" value="DD-peptidase/beta-lactamase superfamily"/>
    <property type="match status" value="1"/>
</dbReference>
<dbReference type="SUPFAM" id="SSF56601">
    <property type="entry name" value="beta-lactamase/transpeptidase-like"/>
    <property type="match status" value="1"/>
</dbReference>
<name>A0ABQ1XY60_9MICC</name>
<sequence length="101" mass="11134">MVDVINPLQLRRTSIDEDLRGASEMVRNYITLRGERLDVTQAEVDMGAPFGGAVSTMSDVNTFFGALFRGDLVSDASVNEMKKIGSSFPDYGLGIRRDERS</sequence>
<reference evidence="2" key="1">
    <citation type="journal article" date="2019" name="Int. J. Syst. Evol. Microbiol.">
        <title>The Global Catalogue of Microorganisms (GCM) 10K type strain sequencing project: providing services to taxonomists for standard genome sequencing and annotation.</title>
        <authorList>
            <consortium name="The Broad Institute Genomics Platform"/>
            <consortium name="The Broad Institute Genome Sequencing Center for Infectious Disease"/>
            <person name="Wu L."/>
            <person name="Ma J."/>
        </authorList>
    </citation>
    <scope>NUCLEOTIDE SEQUENCE [LARGE SCALE GENOMIC DNA]</scope>
    <source>
        <strain evidence="2">CGMCC 1.1927</strain>
    </source>
</reference>
<evidence type="ECO:0000313" key="2">
    <source>
        <dbReference type="Proteomes" id="UP000596938"/>
    </source>
</evidence>
<proteinExistence type="predicted"/>
<accession>A0ABQ1XY60</accession>
<gene>
    <name evidence="1" type="ORF">GCM10011577_33030</name>
</gene>
<dbReference type="InterPro" id="IPR012338">
    <property type="entry name" value="Beta-lactam/transpept-like"/>
</dbReference>
<protein>
    <submittedName>
        <fullName evidence="1">Uncharacterized protein</fullName>
    </submittedName>
</protein>
<dbReference type="EMBL" id="BMKU01000012">
    <property type="protein sequence ID" value="GGH06080.1"/>
    <property type="molecule type" value="Genomic_DNA"/>
</dbReference>